<evidence type="ECO:0000256" key="1">
    <source>
        <dbReference type="SAM" id="MobiDB-lite"/>
    </source>
</evidence>
<dbReference type="GO" id="GO:0004674">
    <property type="term" value="F:protein serine/threonine kinase activity"/>
    <property type="evidence" value="ECO:0007669"/>
    <property type="project" value="UniProtKB-KW"/>
</dbReference>
<keyword evidence="2" id="KW-0472">Membrane</keyword>
<protein>
    <submittedName>
        <fullName evidence="3">Serine/threonine protein kinase</fullName>
    </submittedName>
</protein>
<proteinExistence type="predicted"/>
<keyword evidence="2" id="KW-1133">Transmembrane helix</keyword>
<keyword evidence="3" id="KW-0808">Transferase</keyword>
<keyword evidence="3" id="KW-0418">Kinase</keyword>
<evidence type="ECO:0000313" key="4">
    <source>
        <dbReference type="Proteomes" id="UP000295302"/>
    </source>
</evidence>
<keyword evidence="2" id="KW-0812">Transmembrane</keyword>
<gene>
    <name evidence="3" type="ORF">E1286_36470</name>
</gene>
<dbReference type="EMBL" id="SMKQ01000180">
    <property type="protein sequence ID" value="TDD38216.1"/>
    <property type="molecule type" value="Genomic_DNA"/>
</dbReference>
<evidence type="ECO:0000256" key="2">
    <source>
        <dbReference type="SAM" id="Phobius"/>
    </source>
</evidence>
<feature type="compositionally biased region" description="Acidic residues" evidence="1">
    <location>
        <begin position="19"/>
        <end position="30"/>
    </location>
</feature>
<feature type="transmembrane region" description="Helical" evidence="2">
    <location>
        <begin position="57"/>
        <end position="76"/>
    </location>
</feature>
<feature type="non-terminal residue" evidence="3">
    <location>
        <position position="1"/>
    </location>
</feature>
<comment type="caution">
    <text evidence="3">The sequence shown here is derived from an EMBL/GenBank/DDBJ whole genome shotgun (WGS) entry which is preliminary data.</text>
</comment>
<reference evidence="3 4" key="1">
    <citation type="submission" date="2019-03" db="EMBL/GenBank/DDBJ databases">
        <title>Draft genome sequences of novel Actinobacteria.</title>
        <authorList>
            <person name="Sahin N."/>
            <person name="Ay H."/>
            <person name="Saygin H."/>
        </authorList>
    </citation>
    <scope>NUCLEOTIDE SEQUENCE [LARGE SCALE GENOMIC DNA]</scope>
    <source>
        <strain evidence="3 4">CH32</strain>
    </source>
</reference>
<dbReference type="Proteomes" id="UP000295302">
    <property type="component" value="Unassembled WGS sequence"/>
</dbReference>
<name>A0A4R4Y2C3_9ACTN</name>
<feature type="region of interest" description="Disordered" evidence="1">
    <location>
        <begin position="1"/>
        <end position="55"/>
    </location>
</feature>
<sequence>PVPTDDGDPSPTGTPGDGESPDPDPTDTDPTDGGPRDGDTDDDGPGEEPTLTSAPTAALVALGLVTSGAIPATLAVRRRMAGRHRRTR</sequence>
<evidence type="ECO:0000313" key="3">
    <source>
        <dbReference type="EMBL" id="TDD38216.1"/>
    </source>
</evidence>
<organism evidence="3 4">
    <name type="scientific">Nonomuraea terrae</name>
    <dbReference type="NCBI Taxonomy" id="2530383"/>
    <lineage>
        <taxon>Bacteria</taxon>
        <taxon>Bacillati</taxon>
        <taxon>Actinomycetota</taxon>
        <taxon>Actinomycetes</taxon>
        <taxon>Streptosporangiales</taxon>
        <taxon>Streptosporangiaceae</taxon>
        <taxon>Nonomuraea</taxon>
    </lineage>
</organism>
<keyword evidence="3" id="KW-0723">Serine/threonine-protein kinase</keyword>
<dbReference type="AlphaFoldDB" id="A0A4R4Y2C3"/>
<accession>A0A4R4Y2C3</accession>
<feature type="compositionally biased region" description="Low complexity" evidence="1">
    <location>
        <begin position="9"/>
        <end position="18"/>
    </location>
</feature>
<keyword evidence="4" id="KW-1185">Reference proteome</keyword>